<dbReference type="Pfam" id="PF12774">
    <property type="entry name" value="AAA_6"/>
    <property type="match status" value="1"/>
</dbReference>
<comment type="subcellular location">
    <subcellularLocation>
        <location evidence="1">Cytoplasm</location>
        <location evidence="1">Cytoskeleton</location>
    </subcellularLocation>
</comment>
<dbReference type="Pfam" id="PF18199">
    <property type="entry name" value="Dynein_C"/>
    <property type="match status" value="1"/>
</dbReference>
<feature type="region of interest" description="Disordered" evidence="12">
    <location>
        <begin position="964"/>
        <end position="983"/>
    </location>
</feature>
<feature type="domain" description="Dynein heavy chain AAA lid" evidence="20">
    <location>
        <begin position="4606"/>
        <end position="4699"/>
    </location>
</feature>
<dbReference type="Gene3D" id="1.20.1270.280">
    <property type="match status" value="1"/>
</dbReference>
<evidence type="ECO:0000256" key="1">
    <source>
        <dbReference type="ARBA" id="ARBA00004245"/>
    </source>
</evidence>
<evidence type="ECO:0008006" key="24">
    <source>
        <dbReference type="Google" id="ProtNLM"/>
    </source>
</evidence>
<evidence type="ECO:0000256" key="5">
    <source>
        <dbReference type="ARBA" id="ARBA00022741"/>
    </source>
</evidence>
<reference evidence="22" key="1">
    <citation type="submission" date="2013-10" db="EMBL/GenBank/DDBJ databases">
        <title>Genomic analysis of the causative agents of coccidiosis in chickens.</title>
        <authorList>
            <person name="Reid A.J."/>
            <person name="Blake D."/>
            <person name="Billington K."/>
            <person name="Browne H."/>
            <person name="Dunn M."/>
            <person name="Hung S."/>
            <person name="Kawahara F."/>
            <person name="Miranda-Saavedra D."/>
            <person name="Mourier T."/>
            <person name="Nagra H."/>
            <person name="Otto T.D."/>
            <person name="Rawlings N."/>
            <person name="Sanchez A."/>
            <person name="Sanders M."/>
            <person name="Subramaniam C."/>
            <person name="Tay Y."/>
            <person name="Dear P."/>
            <person name="Doerig C."/>
            <person name="Gruber A."/>
            <person name="Parkinson J."/>
            <person name="Shirley M."/>
            <person name="Wan K.L."/>
            <person name="Berriman M."/>
            <person name="Tomley F."/>
            <person name="Pain A."/>
        </authorList>
    </citation>
    <scope>NUCLEOTIDE SEQUENCE [LARGE SCALE GENOMIC DNA]</scope>
    <source>
        <strain evidence="22">Weybridge</strain>
    </source>
</reference>
<dbReference type="FunFam" id="1.20.920.20:FF:000001">
    <property type="entry name" value="dynein heavy chain 2, axonemal"/>
    <property type="match status" value="1"/>
</dbReference>
<dbReference type="Pfam" id="PF12777">
    <property type="entry name" value="MT"/>
    <property type="match status" value="1"/>
</dbReference>
<dbReference type="Gene3D" id="3.40.50.300">
    <property type="entry name" value="P-loop containing nucleotide triphosphate hydrolases"/>
    <property type="match status" value="6"/>
</dbReference>
<evidence type="ECO:0000256" key="2">
    <source>
        <dbReference type="ARBA" id="ARBA00008887"/>
    </source>
</evidence>
<feature type="compositionally biased region" description="Basic and acidic residues" evidence="12">
    <location>
        <begin position="373"/>
        <end position="384"/>
    </location>
</feature>
<feature type="domain" description="Dynein heavy chain AAA module D4" evidence="17">
    <location>
        <begin position="3329"/>
        <end position="3630"/>
    </location>
</feature>
<evidence type="ECO:0000256" key="6">
    <source>
        <dbReference type="ARBA" id="ARBA00022840"/>
    </source>
</evidence>
<evidence type="ECO:0000259" key="19">
    <source>
        <dbReference type="Pfam" id="PF17852"/>
    </source>
</evidence>
<dbReference type="InterPro" id="IPR013602">
    <property type="entry name" value="Dynein_heavy_linker"/>
</dbReference>
<dbReference type="Gene3D" id="3.10.490.20">
    <property type="match status" value="1"/>
</dbReference>
<dbReference type="Gene3D" id="1.20.140.100">
    <property type="entry name" value="Dynein heavy chain, N-terminal domain 2"/>
    <property type="match status" value="1"/>
</dbReference>
<feature type="coiled-coil region" evidence="11">
    <location>
        <begin position="3876"/>
        <end position="3938"/>
    </location>
</feature>
<dbReference type="InterPro" id="IPR024317">
    <property type="entry name" value="Dynein_heavy_chain_D4_dom"/>
</dbReference>
<feature type="compositionally biased region" description="Basic and acidic residues" evidence="12">
    <location>
        <begin position="767"/>
        <end position="791"/>
    </location>
</feature>
<dbReference type="InterPro" id="IPR041466">
    <property type="entry name" value="Dynein_AAA5_ext"/>
</dbReference>
<feature type="region of interest" description="Disordered" evidence="12">
    <location>
        <begin position="748"/>
        <end position="792"/>
    </location>
</feature>
<evidence type="ECO:0000313" key="22">
    <source>
        <dbReference type="EMBL" id="CDJ59797.1"/>
    </source>
</evidence>
<dbReference type="GO" id="GO:0051959">
    <property type="term" value="F:dynein light intermediate chain binding"/>
    <property type="evidence" value="ECO:0007669"/>
    <property type="project" value="InterPro"/>
</dbReference>
<evidence type="ECO:0000259" key="15">
    <source>
        <dbReference type="Pfam" id="PF12774"/>
    </source>
</evidence>
<dbReference type="InterPro" id="IPR042228">
    <property type="entry name" value="Dynein_linker_3"/>
</dbReference>
<feature type="compositionally biased region" description="Polar residues" evidence="12">
    <location>
        <begin position="385"/>
        <end position="398"/>
    </location>
</feature>
<sequence>MKCPWKHSPTQRHRSPTGGHGRVKLILTGDGLNNGTAPGSRRVRSSTPLAPADPEQKHTGISQWQNRSSSITSLPTSQRGAPSVETPKPSSCTEHFRLDGTKSRPTIASLANPKGGPGLLAKHDGSVGLEAPRKGSAKLGPAAVDSQEPAEPVNSDEPVATVSVCTDFVLRPPWAAVHIGSHDLSLCPPQLKRMIPASRGAAAFFMGTPQRSQHQGSSSASRIAVVPRRRTFTTFHEWLAEDHRHSRKTWGPSGQYPARRGLSHSATTERSRILLSAAATQRSVAESRARHAVEAEVRELSTNQTPQQQQEAYVKAQQKALALQRQEQPSVDEAVAKEEARAAAAAAAAAAASAAIAQAQWPSRHKLRRQELEQMHRQEAKEKQCSASRSVRTRQQPASGLRTRFRSRRTDTTAQDARNQKSVKTMEGCRLSFDPGLPATALVGREPKIAHADRKLPTRPPSKCPWPTKPRRPGLPSKKRPKQLSSEERLRGSPTRGNVNIGSNMDYLLDGTSQASGDEVDTQPFNPLEEVLVLLRKLKRAENYSFKVPRNKRSAQNTNRNNGQKQPGVQAFSAVAESVCSNIKTSDLSGKVLTAIGPSEPEGEPSYDHQHCEGNPSQYALLRLKYLPLEAFDIPEEYGEASPEALLQRCRIECQQRRHKMRLHSQGSSKQAGCLQSSFSDVVNQTCDAAAYTVPEALHAYDCAPSGDAAGLGRLRQEDAVMACATQKPTTHTEAESVRQDTDIQCASSHTSDVPEGHQQVVPADGDTIRDRTKKDGAQHANDNKEEKAESFVEENTEGEAEAEVLHFVGNSWTHIPCVILRYDHEQRRFEVKLRDGTLKAVRRLALRFCFEPPELQQQRIETCTSRRRQAMTRQHFLNSVNGLPSSAFSPLPQGFINCIIKTATGIGKLRNRCVLMDSVRSAVQLLRSRFLEASKLSAVLYCAERLRVAGKLESRLVSYPPVQKQHPQLQVNEGQEGEEGKEHEPLLQVIQPMLSTPPPSFGRLYIGVGGAFEAAVAPLRKKPLFANNKTFRLSLLLEGTFCDLRGLSFFDLPIRRLHRISFARIFKKSASLKLAEWTIPDPDQYLIYQQALSSDVADALRELARDSLCHALINAFGPLHTAASATPYANANVPGVAGSAATSPSMSNTLSTTLPDVFLRRQLIRFNAMLRSNLLSFVIDSANEWKHYMQRAVQEDLDPDIQKGAAAQRDAAVVAGFSLKGNVPCLLQLHIVIYNDSAIFHPGAEKQVDRTSTPYFVMVEAILRQALLTMVDAVSTISKLDADIVPFSASSDEPLLRLSLEEPFLADAEKAMVSAVQASFEVAEGLRQQLEEVAAGLCAAAALPVDANGAVDLQNLQSVLQQYKEAEDRLRTLFPRIAARIFFVDGEKARAMLRFKVQRLKDQMCNQALAWAESEIGSLHEAWAEALQKASMVPTSEQELIELKKYLAVVHQETAPLILRGQRLSNLIEILEGHFVFAPLKVQKQAFELDCCPMRLKMVLCETNGILDLAKERLEARRQVSAQHLQLETDALRIDVDKAANTFKQIEESSTYLPVLEKLSQRVHAARLEVENLRKAEALFGLEASEFEELEGVCSVFDRLNEVCYTLWTAASSFVRSREEWHATSLAHVDCEEVEEHLQQWRQVASSTRRMAGAFRSVEPLQACDKLLQAIASFQKLLPLMKTVTHPSFQAKHWQELAARLNVDTCGEEDAISLNTLLQKGLSKATQEVEAIGSTALREFRIKACFQKMRGAWRALRMDLVPLGSEDSGRKMLKGFDAVSSLVEEHQASVQSLQASQLVGGVEVQAREWLRKLGDLETLCNLLEACQVSWVYLVPIFDYPEMQQQLAKEAQLLKAVGDLWKEEVIGRLDENASLLDLAELEELPQKLRSACSDMQLVVRGLNDFLEKKRLAFPRFFFLSNEELVQLLSGASNAEALVPHVQKCFEGIRSLNFDESSKEANTVFSHREEALPLLTPVRLVKDGQSACIEDVFLSIEREMCAALQQAMQKAWEEFPSAPTRLAWTTETCACAQAALAIAHCCWTAQVETAILQHQLPQLVKDLQHQLQQVVQAVRGQLSPMARSALATLLTLDVHCRDVTEELMEKKTGHITQFEWICHLRSYWTPAAHRLGGGGGSAGFLVGGRGPNSGGNRGNCGSLQLSMVESSLYYGFELLRSPDRLVVTPLTDRCYRTLMTALHFQYGGAPEGPAGTGKTETTKDLAKAAGKPCLVFNCSEGLDAAAMAALLKGLAASGGWCCFDEFNRLQLDVLSIVALQISAIQQAIRRKAITFVFEDTDLQLNPTCAINITMNPGYAGRSILPDTLKALFRPCTMMVPDAALIAEVMLYCSGFQNAFQLSKKMVTCLQLASEQLARRGHYDFGMRAAVAVLNTAKHIFLQQLNPLAEPVPSPSKSDSFKCEEEATRLEAMTVCKALRLTNIPKLHPTDKLIFEEILKDVFDESDLAAADSEQSLRPFLKEAAEKLLLEPSEELLTTSLQVLNTLEHRHGLMLVGSSATGKTSAVKCLVLALELQQAADALTAGVASPLTGEKNDDGSERVLGNGIGSVPVNAHCTEGSARQSHSSRPISSSIEGDRGCKTPRARCIAHRIFPKALGVEELYGSLDPTTREWRSGALEQAVREASQEQDSNVRRWIILDGPVDVGWVENLNTVLDDNKKLCLSSGEVVLLSPQTALLFEVTDLRCASPATVSRCGMVYIHQDMHQWKSVLHSWSLYSPTARLLGDAVVKDVTQTMRECCTICIAFLSKCNGGSLNISPSWVILNVLRLFDALVAQIVEPAQRGEGTVADLLEQSLEGALVFALLWGTGGTLSVSERPAFDVAFRNLHSGRFDILEQMGLMSGWNACGKQDVDQTSNQKQTRRFNHHLPPTGSCFDVFWDVQQRKWHPWASLPMLPDVRKGATMTSAALQQVLIETPETALLNYFLGLMAAPGRAPFLLIGEPGGGKSKCMAQMLQGMAMESQQKLIQQLRNQEASAAQQTRSELASVSESLPITASSKSDAFTFLCLSLTGAATPSAVQQWLEGRLEKSHNASLRPIGFRRCILLLDDVHLPPTEESGAQPVGELVRQLLECGGWNKGAAWKFHLVEGLTLTATRRILQQQQQHNERLARYFFPLTGVPYSTESLQTILNQLLLIRFDSCSMAVVEGLKKVSALTALLYRQVQQRLPLRPSRWMQQWSPRDCWRVAQRLAFLNPASLQSQHQLLCCWLHEVRRVFEDRTANAPDLDILSGSISDILKETTGFTLIDLDPPKQGPLLFAFREPEAGATTGAGQAAAEDCMLGSRIYERVTQVEAHRICAVALEQYSLFHPNKPLSLVLFPQAIEHALRCMNTFLQPQGHMLLLGVGGSGRRSCARLAAFLAGLAVVEPHGASHPVAISEWQEDVKSTILATGILKKPQLLLVSAEHLAHDDVAANVCTMLQLREIPEVFTPDEKAEALSALRVKAATASGASGSGAVPTQSGADGALAGTPSMELLASECRQRLRICVYCSPSDPQTQVLFRRFPALTSCCMVNYFWSWSSQALYSVAQQKLQSVSAALQRHDNALPSIQEKMADGTKESQLYPSADSNENLKHLCGACADIFESTKNIADCYRVEQRRFFHVTPASFLRFLDGFCYVFMTRASQHHHKQQQYELGLQKLHDVSMQVMDMQQQLEKLQPELAKSSMETQQLMQVLTVKQEHAATTMSLVEAEERECKAQADAAAVVERECQDHLAEAMPALLAAEEALKKLSKADITELKSMKAPPSGVVKVMEALCKLFGVPPILAQVSPSQPRQPDYWQTGKKHLLGSSRFLQRLLNFDRDTIPPNVMAAIAPYDQDADFDPEIVNKASVAATSLCLWVKALIAYDRANNAVRPRRAALQQAQSELHAAEAVLRDKKEELLQLETLIAHLSQQYQQALQRSESLQQEAQTCERRLSVAEKLITSLGGERVRWSQSHELLKGKVARVTGDATLSAAFIEFGGIFRPSYRVRCLKEWQEALKKFGLQSTPNYSLQDALTSPQEVQQWLMQGLPDDELSIENAAITLNAQCCPMLIDPHQQAANWLAYTFPEMKVLRAEEPNLFRSLQLLTQCGATVILECFSERLDPSLNNLLEWKRPRNVLSSFGVSGSFEAAHTELQAGSSSSVALGSALVEVHPEFRLLLKTPLNAPHFPPEVCSRLTLIDFSVGCKGLEQRLLRLALQAAAPDIHATCLRLVHEGAETRAQLVSAEQRMLEALSNAKESVLDDLDLLSTLRHAKAVSESCSERLQEQQKAQAAADATLSLYSPVARRAASLFQVLQQLESAHPMYLFSVQIFQQCFVDAVLEVLGRPDAGATQQDASLYTSELIAATLRRVYRSINPCLFENHKPLLPVLLALQSLQLRGAATHEELQQLQAPLVLPCIKDGSAHKSKESPSAAPRAEEASWLSTSTREKLAGLRRLGEPFSSLVSSVLEGRDDWEAALYEENPLASDWPDDPQAALLQHAEATHMRNKFVSVAMGKGQGPKAATAISSGAESGQWVLLQNCHLGLGFLKQLSVIVSDLAMQTPHKDFRLILTTVPCDDFPSAILLRSLKLAYEPPQGLRQNLIRIYSEAFPTWVQLQAAVPADGLQALPWSLLQHLVSEVNYGGRVTDEWDRRLLYHLCREGLTEESLKKEASQSLFGPFMSPSPSLTCAETIAHIKTLPAEEEPEASLPLLFGLQANAAVAVATAESSAMQRLLMRVQQQQVATPSSGPTVPVGGNSNEYMERAVSLMAQLPQLFNIEEVISSRVKPYENALDTALLQELARYNALITITRKSFQVVQDAAEGVIEYTPEVEEMYQCLRQNRLPQAVVAASYPMAFGLAAWMTNLRRRVDFMALWLRGQPPQPFWLPGCFSPRSVCTAMLQQYARRQCLKIDSVGFTFHVLDDDEDDGTPQLSSNTQQSGSEPAPGFAHDISGLFLHGASWSPEEKVRIFLREWSQP</sequence>
<evidence type="ECO:0000256" key="7">
    <source>
        <dbReference type="ARBA" id="ARBA00023017"/>
    </source>
</evidence>
<feature type="compositionally biased region" description="Polar residues" evidence="12">
    <location>
        <begin position="414"/>
        <end position="423"/>
    </location>
</feature>
<keyword evidence="23" id="KW-1185">Reference proteome</keyword>
<dbReference type="Pfam" id="PF17852">
    <property type="entry name" value="Dynein_AAA_lid"/>
    <property type="match status" value="1"/>
</dbReference>
<dbReference type="Pfam" id="PF12781">
    <property type="entry name" value="AAA_9"/>
    <property type="match status" value="1"/>
</dbReference>
<feature type="domain" description="Dynein heavy chain AAA 5 extension" evidence="19">
    <location>
        <begin position="2753"/>
        <end position="2905"/>
    </location>
</feature>
<dbReference type="Gene3D" id="3.20.180.20">
    <property type="entry name" value="Dynein heavy chain, N-terminal domain 2"/>
    <property type="match status" value="1"/>
</dbReference>
<evidence type="ECO:0000256" key="10">
    <source>
        <dbReference type="ARBA" id="ARBA00023212"/>
    </source>
</evidence>
<dbReference type="InterPro" id="IPR042219">
    <property type="entry name" value="AAA_lid_11_sf"/>
</dbReference>
<feature type="compositionally biased region" description="Basic residues" evidence="12">
    <location>
        <begin position="469"/>
        <end position="482"/>
    </location>
</feature>
<dbReference type="EMBL" id="HG720843">
    <property type="protein sequence ID" value="CDJ59797.1"/>
    <property type="molecule type" value="Genomic_DNA"/>
</dbReference>
<keyword evidence="10" id="KW-0206">Cytoskeleton</keyword>
<reference evidence="22" key="2">
    <citation type="submission" date="2013-10" db="EMBL/GenBank/DDBJ databases">
        <authorList>
            <person name="Aslett M."/>
        </authorList>
    </citation>
    <scope>NUCLEOTIDE SEQUENCE [LARGE SCALE GENOMIC DNA]</scope>
    <source>
        <strain evidence="22">Weybridge</strain>
    </source>
</reference>
<dbReference type="Gene3D" id="1.20.920.30">
    <property type="match status" value="1"/>
</dbReference>
<feature type="domain" description="Dynein heavy chain coiled coil stalk" evidence="16">
    <location>
        <begin position="3648"/>
        <end position="3990"/>
    </location>
</feature>
<dbReference type="OrthoDB" id="424310at2759"/>
<evidence type="ECO:0000259" key="17">
    <source>
        <dbReference type="Pfam" id="PF12780"/>
    </source>
</evidence>
<dbReference type="InterPro" id="IPR004273">
    <property type="entry name" value="Dynein_heavy_D6_P-loop"/>
</dbReference>
<dbReference type="InterPro" id="IPR041228">
    <property type="entry name" value="Dynein_C"/>
</dbReference>
<dbReference type="Gene3D" id="1.20.920.20">
    <property type="match status" value="1"/>
</dbReference>
<evidence type="ECO:0000259" key="20">
    <source>
        <dbReference type="Pfam" id="PF18198"/>
    </source>
</evidence>
<dbReference type="GeneID" id="25334468"/>
<dbReference type="SUPFAM" id="SSF52540">
    <property type="entry name" value="P-loop containing nucleoside triphosphate hydrolases"/>
    <property type="match status" value="4"/>
</dbReference>
<feature type="region of interest" description="Disordered" evidence="12">
    <location>
        <begin position="4402"/>
        <end position="4423"/>
    </location>
</feature>
<evidence type="ECO:0000256" key="3">
    <source>
        <dbReference type="ARBA" id="ARBA00022490"/>
    </source>
</evidence>
<name>U6M6D4_EIMMA</name>
<dbReference type="GO" id="GO:0008569">
    <property type="term" value="F:minus-end-directed microtubule motor activity"/>
    <property type="evidence" value="ECO:0007669"/>
    <property type="project" value="InterPro"/>
</dbReference>
<keyword evidence="9" id="KW-0505">Motor protein</keyword>
<evidence type="ECO:0000313" key="23">
    <source>
        <dbReference type="Proteomes" id="UP000030763"/>
    </source>
</evidence>
<dbReference type="Pfam" id="PF08393">
    <property type="entry name" value="DHC_N2"/>
    <property type="match status" value="1"/>
</dbReference>
<dbReference type="Pfam" id="PF12775">
    <property type="entry name" value="AAA_7"/>
    <property type="match status" value="1"/>
</dbReference>
<feature type="domain" description="Dynein heavy chain linker" evidence="14">
    <location>
        <begin position="1605"/>
        <end position="2010"/>
    </location>
</feature>
<feature type="compositionally biased region" description="Polar residues" evidence="12">
    <location>
        <begin position="59"/>
        <end position="80"/>
    </location>
</feature>
<dbReference type="Gene3D" id="1.10.8.1220">
    <property type="match status" value="1"/>
</dbReference>
<dbReference type="PANTHER" id="PTHR45703:SF36">
    <property type="entry name" value="DYNEIN HEAVY CHAIN, CYTOPLASMIC"/>
    <property type="match status" value="1"/>
</dbReference>
<feature type="compositionally biased region" description="Polar residues" evidence="12">
    <location>
        <begin position="4911"/>
        <end position="4922"/>
    </location>
</feature>
<dbReference type="GO" id="GO:0007018">
    <property type="term" value="P:microtubule-based movement"/>
    <property type="evidence" value="ECO:0007669"/>
    <property type="project" value="InterPro"/>
</dbReference>
<organism evidence="22 23">
    <name type="scientific">Eimeria maxima</name>
    <name type="common">Coccidian parasite</name>
    <dbReference type="NCBI Taxonomy" id="5804"/>
    <lineage>
        <taxon>Eukaryota</taxon>
        <taxon>Sar</taxon>
        <taxon>Alveolata</taxon>
        <taxon>Apicomplexa</taxon>
        <taxon>Conoidasida</taxon>
        <taxon>Coccidia</taxon>
        <taxon>Eucoccidiorida</taxon>
        <taxon>Eimeriorina</taxon>
        <taxon>Eimeriidae</taxon>
        <taxon>Eimeria</taxon>
    </lineage>
</organism>
<evidence type="ECO:0000256" key="12">
    <source>
        <dbReference type="SAM" id="MobiDB-lite"/>
    </source>
</evidence>
<evidence type="ECO:0000259" key="18">
    <source>
        <dbReference type="Pfam" id="PF12781"/>
    </source>
</evidence>
<dbReference type="Proteomes" id="UP000030763">
    <property type="component" value="Unassembled WGS sequence"/>
</dbReference>
<dbReference type="InterPro" id="IPR026983">
    <property type="entry name" value="DHC"/>
</dbReference>
<dbReference type="Pfam" id="PF18198">
    <property type="entry name" value="AAA_lid_11"/>
    <property type="match status" value="1"/>
</dbReference>
<dbReference type="InterPro" id="IPR027417">
    <property type="entry name" value="P-loop_NTPase"/>
</dbReference>
<feature type="region of interest" description="Disordered" evidence="12">
    <location>
        <begin position="2573"/>
        <end position="2592"/>
    </location>
</feature>
<feature type="domain" description="Dynein heavy chain ATP-binding dynein motor region" evidence="18">
    <location>
        <begin position="4020"/>
        <end position="4257"/>
    </location>
</feature>
<keyword evidence="7" id="KW-0243">Dynein</keyword>
<evidence type="ECO:0000256" key="11">
    <source>
        <dbReference type="SAM" id="Coils"/>
    </source>
</evidence>
<dbReference type="InterPro" id="IPR035699">
    <property type="entry name" value="AAA_6"/>
</dbReference>
<keyword evidence="6" id="KW-0067">ATP-binding</keyword>
<accession>U6M6D4</accession>
<dbReference type="GO" id="GO:0030286">
    <property type="term" value="C:dynein complex"/>
    <property type="evidence" value="ECO:0007669"/>
    <property type="project" value="UniProtKB-KW"/>
</dbReference>
<keyword evidence="4" id="KW-0493">Microtubule</keyword>
<dbReference type="InterPro" id="IPR042222">
    <property type="entry name" value="Dynein_2_N"/>
</dbReference>
<evidence type="ECO:0000256" key="9">
    <source>
        <dbReference type="ARBA" id="ARBA00023175"/>
    </source>
</evidence>
<dbReference type="GO" id="GO:0005524">
    <property type="term" value="F:ATP binding"/>
    <property type="evidence" value="ECO:0007669"/>
    <property type="project" value="UniProtKB-KW"/>
</dbReference>
<dbReference type="InterPro" id="IPR024743">
    <property type="entry name" value="Dynein_HC_stalk"/>
</dbReference>
<dbReference type="GO" id="GO:0005874">
    <property type="term" value="C:microtubule"/>
    <property type="evidence" value="ECO:0007669"/>
    <property type="project" value="UniProtKB-KW"/>
</dbReference>
<gene>
    <name evidence="22" type="ORF">EMWEY_00004820</name>
</gene>
<dbReference type="VEuPathDB" id="ToxoDB:EMWEY_00004820"/>
<dbReference type="RefSeq" id="XP_013336442.1">
    <property type="nucleotide sequence ID" value="XM_013480988.1"/>
</dbReference>
<dbReference type="Pfam" id="PF12780">
    <property type="entry name" value="AAA_8"/>
    <property type="match status" value="1"/>
</dbReference>
<protein>
    <recommendedName>
        <fullName evidence="24">Dynein heavy chain linker domain-containing protein</fullName>
    </recommendedName>
</protein>
<feature type="region of interest" description="Disordered" evidence="12">
    <location>
        <begin position="373"/>
        <end position="425"/>
    </location>
</feature>
<feature type="compositionally biased region" description="Low complexity" evidence="12">
    <location>
        <begin position="2575"/>
        <end position="2589"/>
    </location>
</feature>
<dbReference type="InterPro" id="IPR043160">
    <property type="entry name" value="Dynein_C_barrel"/>
</dbReference>
<dbReference type="PANTHER" id="PTHR45703">
    <property type="entry name" value="DYNEIN HEAVY CHAIN"/>
    <property type="match status" value="1"/>
</dbReference>
<evidence type="ECO:0000256" key="4">
    <source>
        <dbReference type="ARBA" id="ARBA00022701"/>
    </source>
</evidence>
<comment type="similarity">
    <text evidence="2">Belongs to the dynein heavy chain family.</text>
</comment>
<evidence type="ECO:0000259" key="21">
    <source>
        <dbReference type="Pfam" id="PF18199"/>
    </source>
</evidence>
<feature type="region of interest" description="Disordered" evidence="12">
    <location>
        <begin position="449"/>
        <end position="504"/>
    </location>
</feature>
<dbReference type="OMA" id="SANEWKH"/>
<evidence type="ECO:0000256" key="8">
    <source>
        <dbReference type="ARBA" id="ARBA00023054"/>
    </source>
</evidence>
<dbReference type="Gene3D" id="1.20.58.1120">
    <property type="match status" value="1"/>
</dbReference>
<dbReference type="Gene3D" id="1.10.8.720">
    <property type="entry name" value="Region D6 of dynein motor"/>
    <property type="match status" value="1"/>
</dbReference>
<keyword evidence="8 11" id="KW-0175">Coiled coil</keyword>
<keyword evidence="3" id="KW-0963">Cytoplasm</keyword>
<proteinExistence type="inferred from homology"/>
<dbReference type="FunFam" id="3.40.50.300:FF:000063">
    <property type="entry name" value="dynein heavy chain 6, axonemal"/>
    <property type="match status" value="1"/>
</dbReference>
<dbReference type="InterPro" id="IPR041658">
    <property type="entry name" value="AAA_lid_11"/>
</dbReference>
<keyword evidence="5" id="KW-0547">Nucleotide-binding</keyword>
<evidence type="ECO:0000259" key="13">
    <source>
        <dbReference type="Pfam" id="PF03028"/>
    </source>
</evidence>
<feature type="compositionally biased region" description="Pro residues" evidence="12">
    <location>
        <begin position="458"/>
        <end position="468"/>
    </location>
</feature>
<dbReference type="Gene3D" id="1.10.8.710">
    <property type="match status" value="1"/>
</dbReference>
<feature type="domain" description="Dynein heavy chain C-terminal" evidence="21">
    <location>
        <begin position="4706"/>
        <end position="4947"/>
    </location>
</feature>
<feature type="region of interest" description="Disordered" evidence="12">
    <location>
        <begin position="4906"/>
        <end position="4931"/>
    </location>
</feature>
<feature type="domain" description="Dynein heavy chain hydrolytic ATP-binding dynein motor region" evidence="15">
    <location>
        <begin position="2169"/>
        <end position="2518"/>
    </location>
</feature>
<feature type="domain" description="Dynein heavy chain region D6 P-loop" evidence="13">
    <location>
        <begin position="4471"/>
        <end position="4570"/>
    </location>
</feature>
<dbReference type="Gene3D" id="1.10.472.130">
    <property type="match status" value="1"/>
</dbReference>
<feature type="region of interest" description="Disordered" evidence="12">
    <location>
        <begin position="1"/>
        <end position="156"/>
    </location>
</feature>
<dbReference type="InterPro" id="IPR035706">
    <property type="entry name" value="AAA_9"/>
</dbReference>
<dbReference type="InterPro" id="IPR043157">
    <property type="entry name" value="Dynein_AAA1S"/>
</dbReference>
<evidence type="ECO:0000259" key="14">
    <source>
        <dbReference type="Pfam" id="PF08393"/>
    </source>
</evidence>
<dbReference type="Gene3D" id="6.10.140.1060">
    <property type="match status" value="1"/>
</dbReference>
<dbReference type="Pfam" id="PF03028">
    <property type="entry name" value="Dynein_heavy"/>
    <property type="match status" value="1"/>
</dbReference>
<dbReference type="GO" id="GO:0045505">
    <property type="term" value="F:dynein intermediate chain binding"/>
    <property type="evidence" value="ECO:0007669"/>
    <property type="project" value="InterPro"/>
</dbReference>
<feature type="region of interest" description="Disordered" evidence="12">
    <location>
        <begin position="242"/>
        <end position="267"/>
    </location>
</feature>
<evidence type="ECO:0000259" key="16">
    <source>
        <dbReference type="Pfam" id="PF12777"/>
    </source>
</evidence>